<feature type="compositionally biased region" description="Basic and acidic residues" evidence="1">
    <location>
        <begin position="254"/>
        <end position="268"/>
    </location>
</feature>
<accession>A0ABX1AGL0</accession>
<evidence type="ECO:0000256" key="1">
    <source>
        <dbReference type="SAM" id="MobiDB-lite"/>
    </source>
</evidence>
<feature type="domain" description="Serine aminopeptidase S33" evidence="2">
    <location>
        <begin position="4"/>
        <end position="191"/>
    </location>
</feature>
<proteinExistence type="predicted"/>
<comment type="caution">
    <text evidence="3">The sequence shown here is derived from an EMBL/GenBank/DDBJ whole genome shotgun (WGS) entry which is preliminary data.</text>
</comment>
<name>A0ABX1AGL0_9ACTN</name>
<dbReference type="SUPFAM" id="SSF53474">
    <property type="entry name" value="alpha/beta-Hydrolases"/>
    <property type="match status" value="1"/>
</dbReference>
<feature type="region of interest" description="Disordered" evidence="1">
    <location>
        <begin position="226"/>
        <end position="268"/>
    </location>
</feature>
<keyword evidence="4" id="KW-1185">Reference proteome</keyword>
<dbReference type="EMBL" id="JAAVJB010000043">
    <property type="protein sequence ID" value="NJP66269.1"/>
    <property type="molecule type" value="Genomic_DNA"/>
</dbReference>
<evidence type="ECO:0000313" key="4">
    <source>
        <dbReference type="Proteomes" id="UP000746503"/>
    </source>
</evidence>
<evidence type="ECO:0000313" key="3">
    <source>
        <dbReference type="EMBL" id="NJP66269.1"/>
    </source>
</evidence>
<dbReference type="Pfam" id="PF12146">
    <property type="entry name" value="Hydrolase_4"/>
    <property type="match status" value="1"/>
</dbReference>
<dbReference type="GO" id="GO:0016787">
    <property type="term" value="F:hydrolase activity"/>
    <property type="evidence" value="ECO:0007669"/>
    <property type="project" value="UniProtKB-KW"/>
</dbReference>
<dbReference type="Proteomes" id="UP000746503">
    <property type="component" value="Unassembled WGS sequence"/>
</dbReference>
<protein>
    <submittedName>
        <fullName evidence="3">Alpha/beta hydrolase</fullName>
    </submittedName>
</protein>
<gene>
    <name evidence="3" type="ORF">HCJ92_08180</name>
</gene>
<dbReference type="Gene3D" id="3.40.50.1820">
    <property type="entry name" value="alpha/beta hydrolase"/>
    <property type="match status" value="1"/>
</dbReference>
<reference evidence="3 4" key="1">
    <citation type="submission" date="2020-03" db="EMBL/GenBank/DDBJ databases">
        <title>Draft genome of Streptomyces sp. ventii, isolated from the Axial Seamount in the Pacific Ocean, and resequencing of the two type strains Streptomyces lonarensis strain NCL 716 and Streptomyces bohaiensis strain 11A07.</title>
        <authorList>
            <person name="Loughran R.M."/>
            <person name="Pfannmuller K.M."/>
            <person name="Wasson B.J."/>
            <person name="Deadmond M.C."/>
            <person name="Paddock B.E."/>
            <person name="Koyack M.J."/>
            <person name="Gallegos D.A."/>
            <person name="Mitchell E.A."/>
            <person name="Ushijima B."/>
            <person name="Saw J.H."/>
            <person name="Mcphail K.L."/>
            <person name="Videau P."/>
        </authorList>
    </citation>
    <scope>NUCLEOTIDE SEQUENCE [LARGE SCALE GENOMIC DNA]</scope>
    <source>
        <strain evidence="4">5675061</strain>
    </source>
</reference>
<sequence length="296" mass="32100">MAAGHRGIGRSGPAGGGRALRSLPVRCHQWGTPDLVAVLGRARRTAPEDRLVVVGHSLGGFATCLAPRVPEVSRLLLVGAQHAHWADPRRHGRLDTLRRRHVAMPALTPACGYFPGRRLGRTEELPRGVAFDRARGRADFARTMGRADRDALRRAATLDLDVLAVAAGDDLFATNGATERTPARPTSARVQRWVVEPDDHGLGPIGHPGLFHDCFRPAFRPRSAELPAAGPAQRSRRVRTTVHPGLSPPCSGARVDRTPDGYQEDRPDPCACCSSDTARPPRTYGACWTPPRPVRR</sequence>
<organism evidence="3 4">
    <name type="scientific">Streptomyces spiramenti</name>
    <dbReference type="NCBI Taxonomy" id="2720606"/>
    <lineage>
        <taxon>Bacteria</taxon>
        <taxon>Bacillati</taxon>
        <taxon>Actinomycetota</taxon>
        <taxon>Actinomycetes</taxon>
        <taxon>Kitasatosporales</taxon>
        <taxon>Streptomycetaceae</taxon>
        <taxon>Streptomyces</taxon>
    </lineage>
</organism>
<keyword evidence="3" id="KW-0378">Hydrolase</keyword>
<dbReference type="InterPro" id="IPR029058">
    <property type="entry name" value="AB_hydrolase_fold"/>
</dbReference>
<dbReference type="InterPro" id="IPR022742">
    <property type="entry name" value="Hydrolase_4"/>
</dbReference>
<evidence type="ECO:0000259" key="2">
    <source>
        <dbReference type="Pfam" id="PF12146"/>
    </source>
</evidence>